<dbReference type="Proteomes" id="UP000270581">
    <property type="component" value="Unassembled WGS sequence"/>
</dbReference>
<reference evidence="4 5" key="1">
    <citation type="submission" date="2018-11" db="EMBL/GenBank/DDBJ databases">
        <title>Genome sequences of Natronomonas sp. CBA1133.</title>
        <authorList>
            <person name="Roh S.W."/>
            <person name="Cha I.-T."/>
        </authorList>
    </citation>
    <scope>NUCLEOTIDE SEQUENCE [LARGE SCALE GENOMIC DNA]</scope>
    <source>
        <strain evidence="4 5">CBA1133</strain>
    </source>
</reference>
<dbReference type="Pfam" id="PF13458">
    <property type="entry name" value="Peripla_BP_6"/>
    <property type="match status" value="1"/>
</dbReference>
<comment type="caution">
    <text evidence="4">The sequence shown here is derived from an EMBL/GenBank/DDBJ whole genome shotgun (WGS) entry which is preliminary data.</text>
</comment>
<dbReference type="InterPro" id="IPR028081">
    <property type="entry name" value="Leu-bd"/>
</dbReference>
<accession>A0AAJ4R6W5</accession>
<dbReference type="PANTHER" id="PTHR30483">
    <property type="entry name" value="LEUCINE-SPECIFIC-BINDING PROTEIN"/>
    <property type="match status" value="1"/>
</dbReference>
<keyword evidence="1" id="KW-0732">Signal</keyword>
<dbReference type="CDD" id="cd06330">
    <property type="entry name" value="PBP1_As_SBP-like"/>
    <property type="match status" value="1"/>
</dbReference>
<dbReference type="Gene3D" id="3.40.50.2300">
    <property type="match status" value="2"/>
</dbReference>
<evidence type="ECO:0000256" key="2">
    <source>
        <dbReference type="SAM" id="MobiDB-lite"/>
    </source>
</evidence>
<dbReference type="SUPFAM" id="SSF53822">
    <property type="entry name" value="Periplasmic binding protein-like I"/>
    <property type="match status" value="1"/>
</dbReference>
<feature type="domain" description="Leucine-binding protein" evidence="3">
    <location>
        <begin position="57"/>
        <end position="417"/>
    </location>
</feature>
<gene>
    <name evidence="4" type="ORF">Nmn1133_01200</name>
</gene>
<evidence type="ECO:0000259" key="3">
    <source>
        <dbReference type="Pfam" id="PF13458"/>
    </source>
</evidence>
<dbReference type="PANTHER" id="PTHR30483:SF37">
    <property type="entry name" value="ABC TRANSPORTER SUBSTRATE-BINDING PROTEIN"/>
    <property type="match status" value="1"/>
</dbReference>
<dbReference type="EMBL" id="RJJC01000001">
    <property type="protein sequence ID" value="RNJ25444.1"/>
    <property type="molecule type" value="Genomic_DNA"/>
</dbReference>
<dbReference type="InterPro" id="IPR028082">
    <property type="entry name" value="Peripla_BP_I"/>
</dbReference>
<dbReference type="PROSITE" id="PS51318">
    <property type="entry name" value="TAT"/>
    <property type="match status" value="1"/>
</dbReference>
<sequence>MGSDHTKHGERVGETNGGRTNSSGTSGGRVNRRSFLAAAGTGTAVALAGCSGGGGDTVRIGGMYLLSGLAQALGTSSENAARAAVDDINENGGINGQDVEITIRDHGSQPAQTIRSLVQEDNSDVLIGITSSGVGLATAPTIESLGVPFIATDIGTPYLTEFDTEAYGNYYESDDGKAALKPNIFRSTANTSHMTYGIAKFIADNYGAMRVANMGPDYAYGEQCWEYFKAYSEGLGVDHEYVASEFPSLGASDMTPQINSVLSNDPDLVFTSFWAGDATTFISQAAEQGLFDEVEDVFDTIGADPTVFSALGDTTPEGIHMSGWYWPTAYDNEYNQAFLDKYESMYSDEPVPSIPGFTGGQTWGAVQTYKQVIESVGSLNSDDIVSELEGFTFEEDPRGPVTYDADSHQAQAPVTLGTTSFDVDVPYDGAGLADIQKYTITRDESLELLDGSGLGPGM</sequence>
<evidence type="ECO:0000313" key="4">
    <source>
        <dbReference type="EMBL" id="RNJ25444.1"/>
    </source>
</evidence>
<dbReference type="AlphaFoldDB" id="A0AAJ4R6W5"/>
<name>A0AAJ4R6W5_9EURY</name>
<dbReference type="InterPro" id="IPR051010">
    <property type="entry name" value="BCAA_transport"/>
</dbReference>
<feature type="compositionally biased region" description="Basic and acidic residues" evidence="2">
    <location>
        <begin position="1"/>
        <end position="13"/>
    </location>
</feature>
<organism evidence="4 5">
    <name type="scientific">Halosegnis longus</name>
    <dbReference type="NCBI Taxonomy" id="2216012"/>
    <lineage>
        <taxon>Archaea</taxon>
        <taxon>Methanobacteriati</taxon>
        <taxon>Methanobacteriota</taxon>
        <taxon>Stenosarchaea group</taxon>
        <taxon>Halobacteria</taxon>
        <taxon>Halobacteriales</taxon>
        <taxon>Natronomonadaceae</taxon>
        <taxon>Halosegnis</taxon>
    </lineage>
</organism>
<protein>
    <recommendedName>
        <fullName evidence="3">Leucine-binding protein domain-containing protein</fullName>
    </recommendedName>
</protein>
<evidence type="ECO:0000313" key="5">
    <source>
        <dbReference type="Proteomes" id="UP000270581"/>
    </source>
</evidence>
<proteinExistence type="predicted"/>
<evidence type="ECO:0000256" key="1">
    <source>
        <dbReference type="ARBA" id="ARBA00022729"/>
    </source>
</evidence>
<feature type="region of interest" description="Disordered" evidence="2">
    <location>
        <begin position="1"/>
        <end position="30"/>
    </location>
</feature>
<keyword evidence="5" id="KW-1185">Reference proteome</keyword>
<dbReference type="InterPro" id="IPR006311">
    <property type="entry name" value="TAT_signal"/>
</dbReference>